<evidence type="ECO:0000313" key="2">
    <source>
        <dbReference type="EMBL" id="SFF99949.1"/>
    </source>
</evidence>
<dbReference type="Proteomes" id="UP000199116">
    <property type="component" value="Unassembled WGS sequence"/>
</dbReference>
<dbReference type="EMBL" id="FOOH01000019">
    <property type="protein sequence ID" value="SFF99949.1"/>
    <property type="molecule type" value="Genomic_DNA"/>
</dbReference>
<evidence type="ECO:0000256" key="1">
    <source>
        <dbReference type="SAM" id="Phobius"/>
    </source>
</evidence>
<keyword evidence="1" id="KW-1133">Transmembrane helix</keyword>
<feature type="transmembrane region" description="Helical" evidence="1">
    <location>
        <begin position="7"/>
        <end position="25"/>
    </location>
</feature>
<sequence>MKNNGITYLIITSLLLVVITSMVYFNINFPVIFYLTCIGQILLIYTVYKVLTDSYKTKKTFDDWYEDYPDEVN</sequence>
<name>A0A1I2NAN8_9FLAO</name>
<keyword evidence="1" id="KW-0812">Transmembrane</keyword>
<organism evidence="2 3">
    <name type="scientific">Salegentibacter agarivorans</name>
    <dbReference type="NCBI Taxonomy" id="345907"/>
    <lineage>
        <taxon>Bacteria</taxon>
        <taxon>Pseudomonadati</taxon>
        <taxon>Bacteroidota</taxon>
        <taxon>Flavobacteriia</taxon>
        <taxon>Flavobacteriales</taxon>
        <taxon>Flavobacteriaceae</taxon>
        <taxon>Salegentibacter</taxon>
    </lineage>
</organism>
<reference evidence="3" key="1">
    <citation type="submission" date="2016-10" db="EMBL/GenBank/DDBJ databases">
        <authorList>
            <person name="Varghese N."/>
            <person name="Submissions S."/>
        </authorList>
    </citation>
    <scope>NUCLEOTIDE SEQUENCE [LARGE SCALE GENOMIC DNA]</scope>
    <source>
        <strain evidence="3">DSM 23515</strain>
    </source>
</reference>
<dbReference type="RefSeq" id="WP_075326926.1">
    <property type="nucleotide sequence ID" value="NZ_FOOH01000019.1"/>
</dbReference>
<dbReference type="AlphaFoldDB" id="A0A1I2NAN8"/>
<evidence type="ECO:0000313" key="3">
    <source>
        <dbReference type="Proteomes" id="UP000199116"/>
    </source>
</evidence>
<feature type="transmembrane region" description="Helical" evidence="1">
    <location>
        <begin position="31"/>
        <end position="51"/>
    </location>
</feature>
<gene>
    <name evidence="2" type="ORF">SAMN04488033_11943</name>
</gene>
<protein>
    <submittedName>
        <fullName evidence="2">Uncharacterized protein</fullName>
    </submittedName>
</protein>
<proteinExistence type="predicted"/>
<keyword evidence="3" id="KW-1185">Reference proteome</keyword>
<keyword evidence="1" id="KW-0472">Membrane</keyword>
<accession>A0A1I2NAN8</accession>